<gene>
    <name evidence="4" type="ORF">DLJ60_19485</name>
</gene>
<accession>A0ABX9Y0J0</accession>
<dbReference type="EMBL" id="QGTA01000215">
    <property type="protein sequence ID" value="RQW90782.1"/>
    <property type="molecule type" value="Genomic_DNA"/>
</dbReference>
<protein>
    <submittedName>
        <fullName evidence="4">Dienelactone hydrolase</fullName>
    </submittedName>
</protein>
<dbReference type="PANTHER" id="PTHR22946">
    <property type="entry name" value="DIENELACTONE HYDROLASE DOMAIN-CONTAINING PROTEIN-RELATED"/>
    <property type="match status" value="1"/>
</dbReference>
<keyword evidence="4" id="KW-0378">Hydrolase</keyword>
<dbReference type="Gene3D" id="3.40.50.1820">
    <property type="entry name" value="alpha/beta hydrolase"/>
    <property type="match status" value="1"/>
</dbReference>
<evidence type="ECO:0000259" key="3">
    <source>
        <dbReference type="Pfam" id="PF12146"/>
    </source>
</evidence>
<dbReference type="InterPro" id="IPR029058">
    <property type="entry name" value="AB_hydrolase_fold"/>
</dbReference>
<feature type="transmembrane region" description="Helical" evidence="2">
    <location>
        <begin position="417"/>
        <end position="437"/>
    </location>
</feature>
<feature type="transmembrane region" description="Helical" evidence="2">
    <location>
        <begin position="443"/>
        <end position="462"/>
    </location>
</feature>
<name>A0ABX9Y0J0_MICCH</name>
<feature type="domain" description="Serine aminopeptidase S33" evidence="3">
    <location>
        <begin position="63"/>
        <end position="169"/>
    </location>
</feature>
<feature type="transmembrane region" description="Helical" evidence="2">
    <location>
        <begin position="258"/>
        <end position="278"/>
    </location>
</feature>
<comment type="similarity">
    <text evidence="1">Belongs to the AB hydrolase superfamily.</text>
</comment>
<keyword evidence="2" id="KW-0472">Membrane</keyword>
<dbReference type="InterPro" id="IPR022742">
    <property type="entry name" value="Hydrolase_4"/>
</dbReference>
<dbReference type="Proteomes" id="UP000274694">
    <property type="component" value="Unassembled WGS sequence"/>
</dbReference>
<proteinExistence type="inferred from homology"/>
<evidence type="ECO:0000256" key="2">
    <source>
        <dbReference type="SAM" id="Phobius"/>
    </source>
</evidence>
<evidence type="ECO:0000313" key="4">
    <source>
        <dbReference type="EMBL" id="RQW90782.1"/>
    </source>
</evidence>
<keyword evidence="2" id="KW-0812">Transmembrane</keyword>
<feature type="transmembrane region" description="Helical" evidence="2">
    <location>
        <begin position="323"/>
        <end position="342"/>
    </location>
</feature>
<dbReference type="Pfam" id="PF12146">
    <property type="entry name" value="Hydrolase_4"/>
    <property type="match status" value="1"/>
</dbReference>
<keyword evidence="5" id="KW-1185">Reference proteome</keyword>
<sequence length="491" mass="49527">MPTPGPASRRTLACGVVALLAVVLGALLLVRADAGLSTARATVAGVPLTEVRADGGAGDLRPGVVIAHGFAGSARLMRPLADSVARQGGVAVLLDFAGHGASGSRLPGAGRDDERARARLRHDLDVAVGWLRGRPGVDRDRIVLVGHSMGAGAVVRYAVAHPEIDRTVAISLPDGGDVPAGWPGNLTLVVGGLEFAGFRQAVDEATRDAPAGSRTRVVAPGVEHVSVLFAPRTHAAVLDALPGRTGGPEPSPLTRPGGAGLLLAGLALGFVPLAALLPRRARPGAGGPRTGWWLAATVPAAGLGAVFAALLPTTRLPLAVGGYVAVFLLLTGVLLAAAARYARPGGTPPTASGVRSAVVAVAFLGYAVLAVALPLHLGLTSTVPVGARCWLLPLVAFCCLVFLLGAERLAGGDGLRYAATGGIAVLVLAAAAVLGLAPGFVLLVVPLFAALVAWQAAWAAVLRRRAAPWWLAPLLGAVLLAWPIATTLPLA</sequence>
<evidence type="ECO:0000256" key="1">
    <source>
        <dbReference type="ARBA" id="ARBA00008645"/>
    </source>
</evidence>
<organism evidence="4 5">
    <name type="scientific">Micromonospora chalcea</name>
    <dbReference type="NCBI Taxonomy" id="1874"/>
    <lineage>
        <taxon>Bacteria</taxon>
        <taxon>Bacillati</taxon>
        <taxon>Actinomycetota</taxon>
        <taxon>Actinomycetes</taxon>
        <taxon>Micromonosporales</taxon>
        <taxon>Micromonosporaceae</taxon>
        <taxon>Micromonospora</taxon>
    </lineage>
</organism>
<evidence type="ECO:0000313" key="5">
    <source>
        <dbReference type="Proteomes" id="UP000274694"/>
    </source>
</evidence>
<feature type="transmembrane region" description="Helical" evidence="2">
    <location>
        <begin position="385"/>
        <end position="405"/>
    </location>
</feature>
<keyword evidence="2" id="KW-1133">Transmembrane helix</keyword>
<feature type="transmembrane region" description="Helical" evidence="2">
    <location>
        <begin position="354"/>
        <end position="373"/>
    </location>
</feature>
<dbReference type="GO" id="GO:0016787">
    <property type="term" value="F:hydrolase activity"/>
    <property type="evidence" value="ECO:0007669"/>
    <property type="project" value="UniProtKB-KW"/>
</dbReference>
<dbReference type="SUPFAM" id="SSF53474">
    <property type="entry name" value="alpha/beta-Hydrolases"/>
    <property type="match status" value="1"/>
</dbReference>
<dbReference type="InterPro" id="IPR050261">
    <property type="entry name" value="FrsA_esterase"/>
</dbReference>
<reference evidence="4 5" key="1">
    <citation type="submission" date="2018-05" db="EMBL/GenBank/DDBJ databases">
        <title>Micromonospora from Atacama Desert.</title>
        <authorList>
            <person name="Carro L."/>
            <person name="Goodfellow M."/>
            <person name="Klenk H.-P."/>
        </authorList>
    </citation>
    <scope>NUCLEOTIDE SEQUENCE [LARGE SCALE GENOMIC DNA]</scope>
    <source>
        <strain evidence="4 5">LB41</strain>
    </source>
</reference>
<comment type="caution">
    <text evidence="4">The sequence shown here is derived from an EMBL/GenBank/DDBJ whole genome shotgun (WGS) entry which is preliminary data.</text>
</comment>
<dbReference type="RefSeq" id="WP_069087607.1">
    <property type="nucleotide sequence ID" value="NZ_JBFAMY010000003.1"/>
</dbReference>
<feature type="transmembrane region" description="Helical" evidence="2">
    <location>
        <begin position="469"/>
        <end position="490"/>
    </location>
</feature>
<feature type="transmembrane region" description="Helical" evidence="2">
    <location>
        <begin position="290"/>
        <end position="311"/>
    </location>
</feature>